<comment type="similarity">
    <text evidence="3 10">Belongs to the COX11/CtaG family.</text>
</comment>
<evidence type="ECO:0000256" key="3">
    <source>
        <dbReference type="ARBA" id="ARBA00009620"/>
    </source>
</evidence>
<dbReference type="PANTHER" id="PTHR21320">
    <property type="entry name" value="CYTOCHROME C OXIDASE ASSEMBLY PROTEIN COX11-RELATED"/>
    <property type="match status" value="1"/>
</dbReference>
<dbReference type="OrthoDB" id="9804841at2"/>
<comment type="subcellular location">
    <subcellularLocation>
        <location evidence="2 10">Cell inner membrane</location>
        <topology evidence="2 10">Single-pass type II membrane protein</topology>
        <orientation evidence="2 10">Periplasmic side</orientation>
    </subcellularLocation>
</comment>
<feature type="topological domain" description="Periplasmic" evidence="10">
    <location>
        <begin position="28"/>
        <end position="196"/>
    </location>
</feature>
<feature type="region of interest" description="Disordered" evidence="11">
    <location>
        <begin position="174"/>
        <end position="196"/>
    </location>
</feature>
<dbReference type="EMBL" id="RCZK01000011">
    <property type="protein sequence ID" value="TPG10418.1"/>
    <property type="molecule type" value="Genomic_DNA"/>
</dbReference>
<keyword evidence="5 10" id="KW-0812">Transmembrane</keyword>
<keyword evidence="13" id="KW-1185">Reference proteome</keyword>
<dbReference type="HAMAP" id="MF_00155">
    <property type="entry name" value="CtaG"/>
    <property type="match status" value="1"/>
</dbReference>
<dbReference type="GO" id="GO:0005886">
    <property type="term" value="C:plasma membrane"/>
    <property type="evidence" value="ECO:0007669"/>
    <property type="project" value="UniProtKB-SubCell"/>
</dbReference>
<evidence type="ECO:0000256" key="6">
    <source>
        <dbReference type="ARBA" id="ARBA00022968"/>
    </source>
</evidence>
<keyword evidence="7 10" id="KW-1133">Transmembrane helix</keyword>
<evidence type="ECO:0000256" key="7">
    <source>
        <dbReference type="ARBA" id="ARBA00022989"/>
    </source>
</evidence>
<reference evidence="12 13" key="1">
    <citation type="journal article" date="2019" name="Environ. Microbiol.">
        <title>Species interactions and distinct microbial communities in high Arctic permafrost affected cryosols are associated with the CH4 and CO2 gas fluxes.</title>
        <authorList>
            <person name="Altshuler I."/>
            <person name="Hamel J."/>
            <person name="Turney S."/>
            <person name="Magnuson E."/>
            <person name="Levesque R."/>
            <person name="Greer C."/>
            <person name="Whyte L.G."/>
        </authorList>
    </citation>
    <scope>NUCLEOTIDE SEQUENCE [LARGE SCALE GENOMIC DNA]</scope>
    <source>
        <strain evidence="12 13">S5.1</strain>
    </source>
</reference>
<keyword evidence="6 10" id="KW-0735">Signal-anchor</keyword>
<dbReference type="GO" id="GO:0005507">
    <property type="term" value="F:copper ion binding"/>
    <property type="evidence" value="ECO:0007669"/>
    <property type="project" value="InterPro"/>
</dbReference>
<evidence type="ECO:0000256" key="5">
    <source>
        <dbReference type="ARBA" id="ARBA00022692"/>
    </source>
</evidence>
<sequence length="196" mass="21320">MMMNRTHRTAFIAVLGICFMTGLAWASVPLYRLFCQATGLNGTTGRGISAPGAIDRQMRIDFDTNVSPKLAWTFKPEARFDTVAIGARDMAFFTATNTSTQPITGTATFNVQPAVAGAYFKKIQCFCFTQQTLKPGETARMPVIFYVDPAILTDEDAKDVDTITLSYTFYPSDTAPPPSAQQKAIMQDAGTKSVTG</sequence>
<protein>
    <recommendedName>
        <fullName evidence="4 10">Cytochrome c oxidase assembly protein CtaG</fullName>
    </recommendedName>
</protein>
<feature type="compositionally biased region" description="Polar residues" evidence="11">
    <location>
        <begin position="180"/>
        <end position="196"/>
    </location>
</feature>
<comment type="caution">
    <text evidence="12">The sequence shown here is derived from an EMBL/GenBank/DDBJ whole genome shotgun (WGS) entry which is preliminary data.</text>
</comment>
<dbReference type="InterPro" id="IPR023471">
    <property type="entry name" value="CtaG/Cox11_dom_sf"/>
</dbReference>
<dbReference type="GO" id="GO:0008535">
    <property type="term" value="P:respiratory chain complex IV assembly"/>
    <property type="evidence" value="ECO:0007669"/>
    <property type="project" value="UniProtKB-UniRule"/>
</dbReference>
<dbReference type="RefSeq" id="WP_140872377.1">
    <property type="nucleotide sequence ID" value="NZ_RCZK01000011.1"/>
</dbReference>
<dbReference type="Pfam" id="PF04442">
    <property type="entry name" value="CtaG_Cox11"/>
    <property type="match status" value="1"/>
</dbReference>
<evidence type="ECO:0000313" key="13">
    <source>
        <dbReference type="Proteomes" id="UP000318413"/>
    </source>
</evidence>
<organism evidence="12 13">
    <name type="scientific">Sphingomonas oligophenolica</name>
    <dbReference type="NCBI Taxonomy" id="301154"/>
    <lineage>
        <taxon>Bacteria</taxon>
        <taxon>Pseudomonadati</taxon>
        <taxon>Pseudomonadota</taxon>
        <taxon>Alphaproteobacteria</taxon>
        <taxon>Sphingomonadales</taxon>
        <taxon>Sphingomonadaceae</taxon>
        <taxon>Sphingomonas</taxon>
    </lineage>
</organism>
<evidence type="ECO:0000256" key="10">
    <source>
        <dbReference type="HAMAP-Rule" id="MF_00155"/>
    </source>
</evidence>
<evidence type="ECO:0000256" key="8">
    <source>
        <dbReference type="ARBA" id="ARBA00023008"/>
    </source>
</evidence>
<dbReference type="PANTHER" id="PTHR21320:SF3">
    <property type="entry name" value="CYTOCHROME C OXIDASE ASSEMBLY PROTEIN COX11, MITOCHONDRIAL-RELATED"/>
    <property type="match status" value="1"/>
</dbReference>
<evidence type="ECO:0000256" key="1">
    <source>
        <dbReference type="ARBA" id="ARBA00004007"/>
    </source>
</evidence>
<gene>
    <name evidence="10" type="primary">ctaG</name>
    <name evidence="12" type="ORF">EAH84_12610</name>
</gene>
<dbReference type="InterPro" id="IPR007533">
    <property type="entry name" value="Cyt_c_oxidase_assmbl_CtaG"/>
</dbReference>
<accession>A0A502CBQ5</accession>
<keyword evidence="8 10" id="KW-0186">Copper</keyword>
<dbReference type="AlphaFoldDB" id="A0A502CBQ5"/>
<comment type="function">
    <text evidence="1 10">Exerts its effect at some terminal stage of cytochrome c oxidase synthesis, probably by being involved in the insertion of the copper B into subunit I.</text>
</comment>
<evidence type="ECO:0000256" key="9">
    <source>
        <dbReference type="ARBA" id="ARBA00023136"/>
    </source>
</evidence>
<keyword evidence="10" id="KW-1003">Cell membrane</keyword>
<keyword evidence="10" id="KW-0997">Cell inner membrane</keyword>
<dbReference type="Proteomes" id="UP000318413">
    <property type="component" value="Unassembled WGS sequence"/>
</dbReference>
<proteinExistence type="inferred from homology"/>
<dbReference type="NCBIfam" id="NF003465">
    <property type="entry name" value="PRK05089.1"/>
    <property type="match status" value="1"/>
</dbReference>
<feature type="topological domain" description="Cytoplasmic" evidence="10">
    <location>
        <begin position="1"/>
        <end position="8"/>
    </location>
</feature>
<evidence type="ECO:0000256" key="4">
    <source>
        <dbReference type="ARBA" id="ARBA00015384"/>
    </source>
</evidence>
<evidence type="ECO:0000256" key="2">
    <source>
        <dbReference type="ARBA" id="ARBA00004382"/>
    </source>
</evidence>
<keyword evidence="9 10" id="KW-0472">Membrane</keyword>
<dbReference type="SUPFAM" id="SSF110111">
    <property type="entry name" value="Ctag/Cox11"/>
    <property type="match status" value="1"/>
</dbReference>
<dbReference type="Gene3D" id="2.60.370.10">
    <property type="entry name" value="Ctag/Cox11"/>
    <property type="match status" value="1"/>
</dbReference>
<name>A0A502CBQ5_9SPHN</name>
<dbReference type="FunFam" id="2.60.370.10:FF:000001">
    <property type="entry name" value="COX11 cytochrome c oxidase assembly homolog"/>
    <property type="match status" value="1"/>
</dbReference>
<evidence type="ECO:0000256" key="11">
    <source>
        <dbReference type="SAM" id="MobiDB-lite"/>
    </source>
</evidence>
<evidence type="ECO:0000313" key="12">
    <source>
        <dbReference type="EMBL" id="TPG10418.1"/>
    </source>
</evidence>
<dbReference type="PIRSF" id="PIRSF005413">
    <property type="entry name" value="COX11"/>
    <property type="match status" value="1"/>
</dbReference>